<feature type="transmembrane region" description="Helical" evidence="1">
    <location>
        <begin position="433"/>
        <end position="454"/>
    </location>
</feature>
<dbReference type="EMBL" id="BOOG01000056">
    <property type="protein sequence ID" value="GIH72644.1"/>
    <property type="molecule type" value="Genomic_DNA"/>
</dbReference>
<keyword evidence="1" id="KW-1133">Transmembrane helix</keyword>
<sequence>MTTQSPRATTGGGDGAAYGKAAVTATAWLGHPVTMAAVALLILNDHLFKRLWPGVVTGKLSDFAGMLVAPPLLALLLESAILAARAVGRAVRRIPAPRLEAGKWIAAAAILLTGGLFTLMKTTAAGAEAAAAVWGLFTPSAQVIADPTDLVGLPLLAVAWLVRGRAAQGPGAYRAVRRTRTLVVLPAAVFAVAATSAGPPAPSARHVEVHGSTIVVFLGSERGEGLEEGWALATSDQGRSWREWKGAPSGHRNARACVPGEPRRCYRVVPPRLKVEQTADGGATWSTAWEISRGRQRLLDRHYENPDRYGIPSDPAASVAVAVLPVTGGHLVAVANRTDGVVLRDVAGRWHRFGFIDYGSGLSERAAVPLAEPGEKTGSEIKVAGMAALAVLLVALGFAGGARRRPAWFVLSGLTMWSGALLIAMSGRDIADMMSAGAGILLMLLGGTGVLIVYTLSQPLRGAPALVAAPLTFAAIYLPFLGWSAGWPDDYGVAVLLAIALSVAVLALGVRLMKRAWRDDSP</sequence>
<organism evidence="2 3">
    <name type="scientific">Sphaerimonospora thailandensis</name>
    <dbReference type="NCBI Taxonomy" id="795644"/>
    <lineage>
        <taxon>Bacteria</taxon>
        <taxon>Bacillati</taxon>
        <taxon>Actinomycetota</taxon>
        <taxon>Actinomycetes</taxon>
        <taxon>Streptosporangiales</taxon>
        <taxon>Streptosporangiaceae</taxon>
        <taxon>Sphaerimonospora</taxon>
    </lineage>
</organism>
<proteinExistence type="predicted"/>
<name>A0A8J3RD99_9ACTN</name>
<feature type="transmembrane region" description="Helical" evidence="1">
    <location>
        <begin position="466"/>
        <end position="485"/>
    </location>
</feature>
<keyword evidence="3" id="KW-1185">Reference proteome</keyword>
<keyword evidence="1" id="KW-0472">Membrane</keyword>
<dbReference type="AlphaFoldDB" id="A0A8J3RD99"/>
<accession>A0A8J3RD99</accession>
<dbReference type="SUPFAM" id="SSF110296">
    <property type="entry name" value="Oligoxyloglucan reducing end-specific cellobiohydrolase"/>
    <property type="match status" value="1"/>
</dbReference>
<comment type="caution">
    <text evidence="2">The sequence shown here is derived from an EMBL/GenBank/DDBJ whole genome shotgun (WGS) entry which is preliminary data.</text>
</comment>
<protein>
    <submittedName>
        <fullName evidence="2">Uncharacterized protein</fullName>
    </submittedName>
</protein>
<dbReference type="RefSeq" id="WP_204018296.1">
    <property type="nucleotide sequence ID" value="NZ_BOOG01000056.1"/>
</dbReference>
<keyword evidence="1" id="KW-0812">Transmembrane</keyword>
<gene>
    <name evidence="2" type="ORF">Mth01_48970</name>
</gene>
<evidence type="ECO:0000313" key="3">
    <source>
        <dbReference type="Proteomes" id="UP000610966"/>
    </source>
</evidence>
<evidence type="ECO:0000313" key="2">
    <source>
        <dbReference type="EMBL" id="GIH72644.1"/>
    </source>
</evidence>
<dbReference type="Proteomes" id="UP000610966">
    <property type="component" value="Unassembled WGS sequence"/>
</dbReference>
<feature type="transmembrane region" description="Helical" evidence="1">
    <location>
        <begin position="104"/>
        <end position="137"/>
    </location>
</feature>
<feature type="transmembrane region" description="Helical" evidence="1">
    <location>
        <begin position="182"/>
        <end position="201"/>
    </location>
</feature>
<evidence type="ECO:0000256" key="1">
    <source>
        <dbReference type="SAM" id="Phobius"/>
    </source>
</evidence>
<feature type="transmembrane region" description="Helical" evidence="1">
    <location>
        <begin position="63"/>
        <end position="84"/>
    </location>
</feature>
<feature type="transmembrane region" description="Helical" evidence="1">
    <location>
        <begin position="491"/>
        <end position="510"/>
    </location>
</feature>
<feature type="transmembrane region" description="Helical" evidence="1">
    <location>
        <begin position="408"/>
        <end position="427"/>
    </location>
</feature>
<feature type="transmembrane region" description="Helical" evidence="1">
    <location>
        <begin position="21"/>
        <end position="43"/>
    </location>
</feature>
<reference evidence="2" key="1">
    <citation type="submission" date="2021-01" db="EMBL/GenBank/DDBJ databases">
        <title>Whole genome shotgun sequence of Sphaerimonospora thailandensis NBRC 107569.</title>
        <authorList>
            <person name="Komaki H."/>
            <person name="Tamura T."/>
        </authorList>
    </citation>
    <scope>NUCLEOTIDE SEQUENCE</scope>
    <source>
        <strain evidence="2">NBRC 107569</strain>
    </source>
</reference>
<feature type="transmembrane region" description="Helical" evidence="1">
    <location>
        <begin position="143"/>
        <end position="162"/>
    </location>
</feature>
<feature type="transmembrane region" description="Helical" evidence="1">
    <location>
        <begin position="383"/>
        <end position="401"/>
    </location>
</feature>